<dbReference type="InterPro" id="IPR042098">
    <property type="entry name" value="TauD-like_sf"/>
</dbReference>
<gene>
    <name evidence="3" type="ORF">SLS62_003292</name>
</gene>
<name>A0AAN9USS0_9PEZI</name>
<keyword evidence="4" id="KW-1185">Reference proteome</keyword>
<dbReference type="AlphaFoldDB" id="A0AAN9USS0"/>
<reference evidence="3 4" key="1">
    <citation type="submission" date="2024-02" db="EMBL/GenBank/DDBJ databases">
        <title>De novo assembly and annotation of 12 fungi associated with fruit tree decline syndrome in Ontario, Canada.</title>
        <authorList>
            <person name="Sulman M."/>
            <person name="Ellouze W."/>
            <person name="Ilyukhin E."/>
        </authorList>
    </citation>
    <scope>NUCLEOTIDE SEQUENCE [LARGE SCALE GENOMIC DNA]</scope>
    <source>
        <strain evidence="3 4">M11/M66-122</strain>
    </source>
</reference>
<dbReference type="PANTHER" id="PTHR10696">
    <property type="entry name" value="GAMMA-BUTYROBETAINE HYDROXYLASE-RELATED"/>
    <property type="match status" value="1"/>
</dbReference>
<organism evidence="3 4">
    <name type="scientific">Diatrype stigma</name>
    <dbReference type="NCBI Taxonomy" id="117547"/>
    <lineage>
        <taxon>Eukaryota</taxon>
        <taxon>Fungi</taxon>
        <taxon>Dikarya</taxon>
        <taxon>Ascomycota</taxon>
        <taxon>Pezizomycotina</taxon>
        <taxon>Sordariomycetes</taxon>
        <taxon>Xylariomycetidae</taxon>
        <taxon>Xylariales</taxon>
        <taxon>Diatrypaceae</taxon>
        <taxon>Diatrype</taxon>
    </lineage>
</organism>
<comment type="caution">
    <text evidence="3">The sequence shown here is derived from an EMBL/GenBank/DDBJ whole genome shotgun (WGS) entry which is preliminary data.</text>
</comment>
<evidence type="ECO:0000256" key="1">
    <source>
        <dbReference type="ARBA" id="ARBA00023002"/>
    </source>
</evidence>
<dbReference type="Gene3D" id="3.60.130.10">
    <property type="entry name" value="Clavaminate synthase-like"/>
    <property type="match status" value="1"/>
</dbReference>
<evidence type="ECO:0000313" key="3">
    <source>
        <dbReference type="EMBL" id="KAK7754734.1"/>
    </source>
</evidence>
<accession>A0AAN9USS0</accession>
<dbReference type="SUPFAM" id="SSF51197">
    <property type="entry name" value="Clavaminate synthase-like"/>
    <property type="match status" value="1"/>
</dbReference>
<dbReference type="EMBL" id="JAKJXP020000018">
    <property type="protein sequence ID" value="KAK7754734.1"/>
    <property type="molecule type" value="Genomic_DNA"/>
</dbReference>
<feature type="domain" description="TauD/TfdA-like" evidence="2">
    <location>
        <begin position="71"/>
        <end position="354"/>
    </location>
</feature>
<dbReference type="GO" id="GO:0016491">
    <property type="term" value="F:oxidoreductase activity"/>
    <property type="evidence" value="ECO:0007669"/>
    <property type="project" value="UniProtKB-KW"/>
</dbReference>
<evidence type="ECO:0000313" key="4">
    <source>
        <dbReference type="Proteomes" id="UP001320420"/>
    </source>
</evidence>
<dbReference type="PANTHER" id="PTHR10696:SF21">
    <property type="entry name" value="TAUD_TFDA-LIKE DOMAIN-CONTAINING PROTEIN"/>
    <property type="match status" value="1"/>
</dbReference>
<dbReference type="InterPro" id="IPR003819">
    <property type="entry name" value="TauD/TfdA-like"/>
</dbReference>
<dbReference type="Pfam" id="PF02668">
    <property type="entry name" value="TauD"/>
    <property type="match status" value="1"/>
</dbReference>
<dbReference type="Proteomes" id="UP001320420">
    <property type="component" value="Unassembled WGS sequence"/>
</dbReference>
<protein>
    <recommendedName>
        <fullName evidence="2">TauD/TfdA-like domain-containing protein</fullName>
    </recommendedName>
</protein>
<keyword evidence="1" id="KW-0560">Oxidoreductase</keyword>
<evidence type="ECO:0000259" key="2">
    <source>
        <dbReference type="Pfam" id="PF02668"/>
    </source>
</evidence>
<proteinExistence type="predicted"/>
<dbReference type="InterPro" id="IPR050411">
    <property type="entry name" value="AlphaKG_dependent_hydroxylases"/>
</dbReference>
<sequence length="371" mass="41036">MATASLVTPAAAPAQAQSPLSVDADAAFEIFEIPNGRKVHGNSFPLGIRVKEGSSFEDIDSAVRSIETLTDRGTFNSLLSRHGAILFRGFPIKKADDLAKFTKAFKFPQPHQEVGLSGKRTAVGDNVKTANEEPPNVKFYYHNEYGRSAHFPGIVFFYSQQVPEQGGQTPVLSTIELYDRLIEEVPEFVAALIEKGIIGRQYYPAKEDPEAKSIGWNWQDSYGFDIAPGDSLEVQRKKVEHVLETRLQADAEWQPNGALHVLQRLPAVRRVASTGQVVPFNGLGGVYGRQRDRKALVPPHRGTDGGYHLPTTYGDGSEIPIEYLETLLRVSDEIGFLVPWEEGDVALVDNHTVQRSLLVSLWDGHEKFVSV</sequence>